<sequence>MIPVVCTAPLNAELINEFLVETYDNYPEAAQSLVILTTLDWTHYDNDEAQLTPDEARKQKSKVFAYGGGPMKVPSRPLWTTNFSSPFEGKAPEDVARFLKKAEDAPGHLDRRYCAILDKQSEKDRSVLLVKTKRSEGDNLPSECKYWEIVKLREEWKEANAVLQSASVGVSSLEEILWNQYSDKQRS</sequence>
<proteinExistence type="predicted"/>
<keyword evidence="2" id="KW-1185">Reference proteome</keyword>
<dbReference type="Proteomes" id="UP000799441">
    <property type="component" value="Unassembled WGS sequence"/>
</dbReference>
<protein>
    <submittedName>
        <fullName evidence="1">Uncharacterized protein</fullName>
    </submittedName>
</protein>
<organism evidence="1 2">
    <name type="scientific">Polychaeton citri CBS 116435</name>
    <dbReference type="NCBI Taxonomy" id="1314669"/>
    <lineage>
        <taxon>Eukaryota</taxon>
        <taxon>Fungi</taxon>
        <taxon>Dikarya</taxon>
        <taxon>Ascomycota</taxon>
        <taxon>Pezizomycotina</taxon>
        <taxon>Dothideomycetes</taxon>
        <taxon>Dothideomycetidae</taxon>
        <taxon>Capnodiales</taxon>
        <taxon>Capnodiaceae</taxon>
        <taxon>Polychaeton</taxon>
    </lineage>
</organism>
<evidence type="ECO:0000313" key="2">
    <source>
        <dbReference type="Proteomes" id="UP000799441"/>
    </source>
</evidence>
<reference evidence="1" key="1">
    <citation type="journal article" date="2020" name="Stud. Mycol.">
        <title>101 Dothideomycetes genomes: a test case for predicting lifestyles and emergence of pathogens.</title>
        <authorList>
            <person name="Haridas S."/>
            <person name="Albert R."/>
            <person name="Binder M."/>
            <person name="Bloem J."/>
            <person name="Labutti K."/>
            <person name="Salamov A."/>
            <person name="Andreopoulos B."/>
            <person name="Baker S."/>
            <person name="Barry K."/>
            <person name="Bills G."/>
            <person name="Bluhm B."/>
            <person name="Cannon C."/>
            <person name="Castanera R."/>
            <person name="Culley D."/>
            <person name="Daum C."/>
            <person name="Ezra D."/>
            <person name="Gonzalez J."/>
            <person name="Henrissat B."/>
            <person name="Kuo A."/>
            <person name="Liang C."/>
            <person name="Lipzen A."/>
            <person name="Lutzoni F."/>
            <person name="Magnuson J."/>
            <person name="Mondo S."/>
            <person name="Nolan M."/>
            <person name="Ohm R."/>
            <person name="Pangilinan J."/>
            <person name="Park H.-J."/>
            <person name="Ramirez L."/>
            <person name="Alfaro M."/>
            <person name="Sun H."/>
            <person name="Tritt A."/>
            <person name="Yoshinaga Y."/>
            <person name="Zwiers L.-H."/>
            <person name="Turgeon B."/>
            <person name="Goodwin S."/>
            <person name="Spatafora J."/>
            <person name="Crous P."/>
            <person name="Grigoriev I."/>
        </authorList>
    </citation>
    <scope>NUCLEOTIDE SEQUENCE</scope>
    <source>
        <strain evidence="1">CBS 116435</strain>
    </source>
</reference>
<dbReference type="AlphaFoldDB" id="A0A9P4Q0X2"/>
<name>A0A9P4Q0X2_9PEZI</name>
<dbReference type="EMBL" id="MU003901">
    <property type="protein sequence ID" value="KAF2716059.1"/>
    <property type="molecule type" value="Genomic_DNA"/>
</dbReference>
<accession>A0A9P4Q0X2</accession>
<dbReference type="OrthoDB" id="4483229at2759"/>
<gene>
    <name evidence="1" type="ORF">K431DRAFT_316818</name>
</gene>
<comment type="caution">
    <text evidence="1">The sequence shown here is derived from an EMBL/GenBank/DDBJ whole genome shotgun (WGS) entry which is preliminary data.</text>
</comment>
<evidence type="ECO:0000313" key="1">
    <source>
        <dbReference type="EMBL" id="KAF2716059.1"/>
    </source>
</evidence>